<feature type="transmembrane region" description="Helical" evidence="6">
    <location>
        <begin position="330"/>
        <end position="351"/>
    </location>
</feature>
<dbReference type="PANTHER" id="PTHR31102:SF1">
    <property type="entry name" value="CATION_H+ EXCHANGER DOMAIN-CONTAINING PROTEIN"/>
    <property type="match status" value="1"/>
</dbReference>
<dbReference type="KEGG" id="cel:CELE_F57G8.5"/>
<dbReference type="PANTHER" id="PTHR31102">
    <property type="match status" value="1"/>
</dbReference>
<dbReference type="AlphaFoldDB" id="Q9XU88"/>
<feature type="transmembrane region" description="Helical" evidence="6">
    <location>
        <begin position="237"/>
        <end position="263"/>
    </location>
</feature>
<evidence type="ECO:0000313" key="9">
    <source>
        <dbReference type="Proteomes" id="UP000001940"/>
    </source>
</evidence>
<feature type="transmembrane region" description="Helical" evidence="6">
    <location>
        <begin position="209"/>
        <end position="231"/>
    </location>
</feature>
<evidence type="ECO:0000256" key="1">
    <source>
        <dbReference type="ARBA" id="ARBA00004141"/>
    </source>
</evidence>
<feature type="domain" description="Cation/H+ exchanger transmembrane" evidence="7">
    <location>
        <begin position="64"/>
        <end position="446"/>
    </location>
</feature>
<dbReference type="OMA" id="SIRWREN"/>
<feature type="transmembrane region" description="Helical" evidence="6">
    <location>
        <begin position="12"/>
        <end position="35"/>
    </location>
</feature>
<sequence length="498" mass="54323">MNYVARFFNHPEINLITTTVLIFASLYIAIISLLGHDFLTPLHAIPPGAPSENKTVKSTFIIFLLLFGGLFAAKSSNALRLPPLFGCLALGIVIRNVDVLKDFFIIPPFTETMIRKVALAMIVIRWGLATDVKFLYENAVTPVTIGLVTAIGEIIAITIASFLILDISFVMAVFCALILVIVSPAVTVPAMISFKERGLGSSKRIPENVLAVCCVDNLFCVIVFMVLSSIIFTDAPIATTILMNAGSILLGCIGGIIIGLLLWRFPRPDTTHTQFARITLLGTSCIGLMIGTYLVKYSCAGFLAALITSSMCAMKWKTDNKDKLDCVVSTYKYVWDSFALPLLFICLGLKFDFSTLSWKIVLLCISVICIGLIVRALLVMLTTHFSHFNVKEKAVIALSLLPRATFQADLAPTLVVMATPFPDKLPDAELVMKAAILSVLITAPIFDILLNLIGSKFLYHVLPQEDVALENNEVPTENGSKLFAADNLFSDDTKIASL</sequence>
<evidence type="ECO:0000256" key="4">
    <source>
        <dbReference type="ARBA" id="ARBA00022989"/>
    </source>
</evidence>
<comment type="subcellular location">
    <subcellularLocation>
        <location evidence="1">Membrane</location>
        <topology evidence="1">Multi-pass membrane protein</topology>
    </subcellularLocation>
</comment>
<keyword evidence="9" id="KW-1185">Reference proteome</keyword>
<dbReference type="PaxDb" id="6239-F57G8.5"/>
<proteinExistence type="inferred from homology"/>
<keyword evidence="5 6" id="KW-0472">Membrane</keyword>
<dbReference type="GO" id="GO:0098662">
    <property type="term" value="P:inorganic cation transmembrane transport"/>
    <property type="evidence" value="ECO:0000318"/>
    <property type="project" value="GO_Central"/>
</dbReference>
<keyword evidence="3 6" id="KW-0812">Transmembrane</keyword>
<dbReference type="Bgee" id="WBGene00010214">
    <property type="expression patterns" value="Expressed in material anatomical entity and 3 other cell types or tissues"/>
</dbReference>
<dbReference type="Gene3D" id="1.20.1530.20">
    <property type="match status" value="1"/>
</dbReference>
<dbReference type="PIR" id="T22876">
    <property type="entry name" value="T22876"/>
</dbReference>
<reference evidence="8 9" key="1">
    <citation type="journal article" date="1998" name="Science">
        <title>Genome sequence of the nematode C. elegans: a platform for investigating biology.</title>
        <authorList>
            <consortium name="The C. elegans sequencing consortium"/>
            <person name="Sulson J.E."/>
            <person name="Waterston R."/>
        </authorList>
    </citation>
    <scope>NUCLEOTIDE SEQUENCE [LARGE SCALE GENOMIC DNA]</scope>
    <source>
        <strain evidence="8 9">Bristol N2</strain>
    </source>
</reference>
<dbReference type="GeneID" id="180097"/>
<dbReference type="InterPro" id="IPR038770">
    <property type="entry name" value="Na+/solute_symporter_sf"/>
</dbReference>
<evidence type="ECO:0000313" key="10">
    <source>
        <dbReference type="WormBase" id="F57G8.5"/>
    </source>
</evidence>
<evidence type="ECO:0000256" key="3">
    <source>
        <dbReference type="ARBA" id="ARBA00022692"/>
    </source>
</evidence>
<dbReference type="PhylomeDB" id="Q9XU88"/>
<evidence type="ECO:0000256" key="5">
    <source>
        <dbReference type="ARBA" id="ARBA00023136"/>
    </source>
</evidence>
<dbReference type="InterPro" id="IPR006153">
    <property type="entry name" value="Cation/H_exchanger_TM"/>
</dbReference>
<dbReference type="InParanoid" id="Q9XU88"/>
<evidence type="ECO:0000256" key="6">
    <source>
        <dbReference type="SAM" id="Phobius"/>
    </source>
</evidence>
<feature type="transmembrane region" description="Helical" evidence="6">
    <location>
        <begin position="430"/>
        <end position="450"/>
    </location>
</feature>
<dbReference type="RefSeq" id="NP_507130.2">
    <property type="nucleotide sequence ID" value="NM_074729.4"/>
</dbReference>
<dbReference type="GO" id="GO:0015297">
    <property type="term" value="F:antiporter activity"/>
    <property type="evidence" value="ECO:0007669"/>
    <property type="project" value="InterPro"/>
</dbReference>
<evidence type="ECO:0000259" key="7">
    <source>
        <dbReference type="Pfam" id="PF00999"/>
    </source>
</evidence>
<dbReference type="Reactome" id="R-CEL-2672351">
    <property type="pathway name" value="Stimuli-sensing channels"/>
</dbReference>
<dbReference type="UCSC" id="F57G8.5">
    <property type="organism name" value="c. elegans"/>
</dbReference>
<evidence type="ECO:0000256" key="2">
    <source>
        <dbReference type="ARBA" id="ARBA00007367"/>
    </source>
</evidence>
<dbReference type="CTD" id="180097"/>
<dbReference type="GO" id="GO:1902600">
    <property type="term" value="P:proton transmembrane transport"/>
    <property type="evidence" value="ECO:0007669"/>
    <property type="project" value="InterPro"/>
</dbReference>
<dbReference type="InterPro" id="IPR051843">
    <property type="entry name" value="CPA1_transporter"/>
</dbReference>
<dbReference type="SMR" id="Q9XU88"/>
<dbReference type="Pfam" id="PF00999">
    <property type="entry name" value="Na_H_Exchanger"/>
    <property type="match status" value="1"/>
</dbReference>
<dbReference type="WormBase" id="F57G8.5">
    <property type="protein sequence ID" value="CE18777"/>
    <property type="gene ID" value="WBGene00010214"/>
    <property type="gene designation" value="slc-9B.2"/>
</dbReference>
<dbReference type="FunCoup" id="Q9XU88">
    <property type="interactions" value="50"/>
</dbReference>
<name>Q9XU88_CAEEL</name>
<protein>
    <submittedName>
        <fullName evidence="8">Cation/H+ exchanger transmembrane domain-containing protein</fullName>
    </submittedName>
</protein>
<feature type="transmembrane region" description="Helical" evidence="6">
    <location>
        <begin position="143"/>
        <end position="163"/>
    </location>
</feature>
<dbReference type="Proteomes" id="UP000001940">
    <property type="component" value="Chromosome V"/>
</dbReference>
<keyword evidence="4 6" id="KW-1133">Transmembrane helix</keyword>
<dbReference type="eggNOG" id="KOG3826">
    <property type="taxonomic scope" value="Eukaryota"/>
</dbReference>
<feature type="transmembrane region" description="Helical" evidence="6">
    <location>
        <begin position="357"/>
        <end position="382"/>
    </location>
</feature>
<feature type="transmembrane region" description="Helical" evidence="6">
    <location>
        <begin position="55"/>
        <end position="72"/>
    </location>
</feature>
<comment type="similarity">
    <text evidence="2">Belongs to the monovalent cation:proton antiporter 1 (CPA1) transporter (TC 2.A.36) family.</text>
</comment>
<accession>Q9XU88</accession>
<dbReference type="AGR" id="WB:WBGene00010214"/>
<organism evidence="8 9">
    <name type="scientific">Caenorhabditis elegans</name>
    <dbReference type="NCBI Taxonomy" id="6239"/>
    <lineage>
        <taxon>Eukaryota</taxon>
        <taxon>Metazoa</taxon>
        <taxon>Ecdysozoa</taxon>
        <taxon>Nematoda</taxon>
        <taxon>Chromadorea</taxon>
        <taxon>Rhabditida</taxon>
        <taxon>Rhabditina</taxon>
        <taxon>Rhabditomorpha</taxon>
        <taxon>Rhabditoidea</taxon>
        <taxon>Rhabditidae</taxon>
        <taxon>Peloderinae</taxon>
        <taxon>Caenorhabditis</taxon>
    </lineage>
</organism>
<feature type="transmembrane region" description="Helical" evidence="6">
    <location>
        <begin position="169"/>
        <end position="188"/>
    </location>
</feature>
<dbReference type="EMBL" id="BX284605">
    <property type="protein sequence ID" value="CAB05535.2"/>
    <property type="molecule type" value="Genomic_DNA"/>
</dbReference>
<dbReference type="HOGENOM" id="CLU_018415_4_0_1"/>
<dbReference type="GO" id="GO:0016020">
    <property type="term" value="C:membrane"/>
    <property type="evidence" value="ECO:0007669"/>
    <property type="project" value="UniProtKB-SubCell"/>
</dbReference>
<dbReference type="OrthoDB" id="423807at2759"/>
<gene>
    <name evidence="10" type="primary">slc-9b.2</name>
    <name evidence="8" type="synonym">slc-9B.2</name>
    <name evidence="8" type="ORF">CELE_F57G8.5</name>
    <name evidence="10" type="ORF">F57G8.5</name>
</gene>
<evidence type="ECO:0000313" key="8">
    <source>
        <dbReference type="EMBL" id="CAB05535.2"/>
    </source>
</evidence>